<sequence length="329" mass="37905">MKPFYLTQFKIAAAFGLCLVLQSCVLVPGSWKNDKISSGKRDDFHTLNNGALKYLKANDPKGLVPFLSKDMIAANNERTVEQISIELKAHDYALMDEFYVVNKSMGDDTILAKGPEITRYGLKYPYKTTEMYFAFFTPKTSDNKYMVSLIYGKFDYGWKIIKMDVQRYTMNGKTAPELFALAKDQYEKKEYQASLNNISLAIDCFKPNEYIQYPDEVDATPFYNKVRAKVNETYHYPLILRQVSTGPMILRVYNDESDEGSYPMIYYMTHFPLKDTTAVKKENMEIRKAVGKLFPGLDENNNYILYSAFNEKPTGYSTVGHFDMKIKAH</sequence>
<reference evidence="1 2" key="1">
    <citation type="submission" date="2015-12" db="EMBL/GenBank/DDBJ databases">
        <title>Genome sequence of Mucilaginibacter gotjawali.</title>
        <authorList>
            <person name="Lee J.S."/>
            <person name="Lee K.C."/>
            <person name="Kim K.K."/>
            <person name="Lee B.W."/>
        </authorList>
    </citation>
    <scope>NUCLEOTIDE SEQUENCE [LARGE SCALE GENOMIC DNA]</scope>
    <source>
        <strain evidence="1 2">SA3-7</strain>
    </source>
</reference>
<proteinExistence type="predicted"/>
<dbReference type="RefSeq" id="WP_096354615.1">
    <property type="nucleotide sequence ID" value="NZ_AP017313.1"/>
</dbReference>
<accession>A0A0X8X5N6</accession>
<evidence type="ECO:0000313" key="2">
    <source>
        <dbReference type="Proteomes" id="UP000218263"/>
    </source>
</evidence>
<protein>
    <submittedName>
        <fullName evidence="1">Uncharacterized protein</fullName>
    </submittedName>
</protein>
<dbReference type="AlphaFoldDB" id="A0A0X8X5N6"/>
<evidence type="ECO:0000313" key="1">
    <source>
        <dbReference type="EMBL" id="BAU56045.1"/>
    </source>
</evidence>
<name>A0A0X8X5N6_9SPHI</name>
<gene>
    <name evidence="1" type="ORF">MgSA37_04237</name>
</gene>
<dbReference type="EMBL" id="AP017313">
    <property type="protein sequence ID" value="BAU56045.1"/>
    <property type="molecule type" value="Genomic_DNA"/>
</dbReference>
<dbReference type="OrthoDB" id="1113095at2"/>
<organism evidence="1 2">
    <name type="scientific">Mucilaginibacter gotjawali</name>
    <dbReference type="NCBI Taxonomy" id="1550579"/>
    <lineage>
        <taxon>Bacteria</taxon>
        <taxon>Pseudomonadati</taxon>
        <taxon>Bacteroidota</taxon>
        <taxon>Sphingobacteriia</taxon>
        <taxon>Sphingobacteriales</taxon>
        <taxon>Sphingobacteriaceae</taxon>
        <taxon>Mucilaginibacter</taxon>
    </lineage>
</organism>
<keyword evidence="2" id="KW-1185">Reference proteome</keyword>
<dbReference type="PROSITE" id="PS51257">
    <property type="entry name" value="PROKAR_LIPOPROTEIN"/>
    <property type="match status" value="1"/>
</dbReference>
<dbReference type="Proteomes" id="UP000218263">
    <property type="component" value="Chromosome"/>
</dbReference>
<dbReference type="KEGG" id="mgot:MgSA37_04237"/>